<accession>A0A1Y1S1P2</accession>
<proteinExistence type="predicted"/>
<organism evidence="1 2">
    <name type="scientific">Marispirochaeta aestuarii</name>
    <dbReference type="NCBI Taxonomy" id="1963862"/>
    <lineage>
        <taxon>Bacteria</taxon>
        <taxon>Pseudomonadati</taxon>
        <taxon>Spirochaetota</taxon>
        <taxon>Spirochaetia</taxon>
        <taxon>Spirochaetales</taxon>
        <taxon>Spirochaetaceae</taxon>
        <taxon>Marispirochaeta</taxon>
    </lineage>
</organism>
<dbReference type="RefSeq" id="WP_083049065.1">
    <property type="nucleotide sequence ID" value="NZ_MWQY01000005.1"/>
</dbReference>
<evidence type="ECO:0000313" key="2">
    <source>
        <dbReference type="Proteomes" id="UP000192343"/>
    </source>
</evidence>
<protein>
    <submittedName>
        <fullName evidence="1">Uncharacterized protein</fullName>
    </submittedName>
</protein>
<dbReference type="OrthoDB" id="369859at2"/>
<dbReference type="EMBL" id="MWQY01000005">
    <property type="protein sequence ID" value="ORC36548.1"/>
    <property type="molecule type" value="Genomic_DNA"/>
</dbReference>
<comment type="caution">
    <text evidence="1">The sequence shown here is derived from an EMBL/GenBank/DDBJ whole genome shotgun (WGS) entry which is preliminary data.</text>
</comment>
<sequence>MKEKLTPIILAYQEGRVSRTHVINQISIFSYNFLHNKFKEEADTASEIFCEIYRRIPKMIDSFVYRGSPFEVYLHMSIRRATCTYFYNSKRQQTLRNYSEKMYFDGLEPEAVDKLPSDSDTAIDPEYREYFSVDDKRKIQLEYLRRRLLCLVCKNAWFCSPAHIRKTAEATGVSYNWLYEKIEHLRDSMHARSRRHLRLSLLRKENMARAHMYQNAGDNCFVTEERQQYHRRYHAARRRMRALTKELHNVPMAPTHSEIARVLSIPKGSVDSGLHYLRTALIKAGDKEVSSQ</sequence>
<keyword evidence="2" id="KW-1185">Reference proteome</keyword>
<evidence type="ECO:0000313" key="1">
    <source>
        <dbReference type="EMBL" id="ORC36548.1"/>
    </source>
</evidence>
<dbReference type="Proteomes" id="UP000192343">
    <property type="component" value="Unassembled WGS sequence"/>
</dbReference>
<dbReference type="STRING" id="1963862.B4O97_05610"/>
<name>A0A1Y1S1P2_9SPIO</name>
<dbReference type="AlphaFoldDB" id="A0A1Y1S1P2"/>
<reference evidence="1 2" key="1">
    <citation type="submission" date="2017-03" db="EMBL/GenBank/DDBJ databases">
        <title>Draft Genome sequence of Marispirochaeta sp. strain JC444.</title>
        <authorList>
            <person name="Shivani Y."/>
            <person name="Subhash Y."/>
            <person name="Sasikala C."/>
            <person name="Ramana C."/>
        </authorList>
    </citation>
    <scope>NUCLEOTIDE SEQUENCE [LARGE SCALE GENOMIC DNA]</scope>
    <source>
        <strain evidence="1 2">JC444</strain>
    </source>
</reference>
<gene>
    <name evidence="1" type="ORF">B4O97_05610</name>
</gene>